<comment type="caution">
    <text evidence="8">The sequence shown here is derived from an EMBL/GenBank/DDBJ whole genome shotgun (WGS) entry which is preliminary data.</text>
</comment>
<gene>
    <name evidence="6 8" type="primary">xseB</name>
    <name evidence="8" type="ORF">ACFSQ6_07605</name>
</gene>
<evidence type="ECO:0000256" key="4">
    <source>
        <dbReference type="ARBA" id="ARBA00022801"/>
    </source>
</evidence>
<accession>A0ABW5UBL8</accession>
<dbReference type="EMBL" id="JBHUMB010000006">
    <property type="protein sequence ID" value="MFD2743260.1"/>
    <property type="molecule type" value="Genomic_DNA"/>
</dbReference>
<evidence type="ECO:0000256" key="3">
    <source>
        <dbReference type="ARBA" id="ARBA00022722"/>
    </source>
</evidence>
<dbReference type="Pfam" id="PF02609">
    <property type="entry name" value="Exonuc_VII_S"/>
    <property type="match status" value="1"/>
</dbReference>
<comment type="subunit">
    <text evidence="6">Heterooligomer composed of large and small subunits.</text>
</comment>
<evidence type="ECO:0000256" key="5">
    <source>
        <dbReference type="ARBA" id="ARBA00022839"/>
    </source>
</evidence>
<comment type="catalytic activity">
    <reaction evidence="6">
        <text>Exonucleolytic cleavage in either 5'- to 3'- or 3'- to 5'-direction to yield nucleoside 5'-phosphates.</text>
        <dbReference type="EC" id="3.1.11.6"/>
    </reaction>
</comment>
<dbReference type="RefSeq" id="WP_066756139.1">
    <property type="nucleotide sequence ID" value="NZ_JBHUMB010000006.1"/>
</dbReference>
<organism evidence="8 9">
    <name type="scientific">Sphingobacterium populi</name>
    <dbReference type="NCBI Taxonomy" id="1812824"/>
    <lineage>
        <taxon>Bacteria</taxon>
        <taxon>Pseudomonadati</taxon>
        <taxon>Bacteroidota</taxon>
        <taxon>Sphingobacteriia</taxon>
        <taxon>Sphingobacteriales</taxon>
        <taxon>Sphingobacteriaceae</taxon>
        <taxon>Sphingobacterium</taxon>
    </lineage>
</organism>
<evidence type="ECO:0000256" key="2">
    <source>
        <dbReference type="ARBA" id="ARBA00022490"/>
    </source>
</evidence>
<dbReference type="InterPro" id="IPR003761">
    <property type="entry name" value="Exonuc_VII_S"/>
</dbReference>
<comment type="function">
    <text evidence="6">Bidirectionally degrades single-stranded DNA into large acid-insoluble oligonucleotides, which are then degraded further into small acid-soluble oligonucleotides.</text>
</comment>
<evidence type="ECO:0000256" key="6">
    <source>
        <dbReference type="HAMAP-Rule" id="MF_00337"/>
    </source>
</evidence>
<dbReference type="Gene3D" id="1.10.287.1040">
    <property type="entry name" value="Exonuclease VII, small subunit"/>
    <property type="match status" value="1"/>
</dbReference>
<sequence>MENEYTYEDAFAELQQIVADMESGNIDIDSLSANINRASQLIAICKAKLTSTEDEVQQLLAKLADDQDESPDDELVDIT</sequence>
<keyword evidence="7" id="KW-0175">Coiled coil</keyword>
<proteinExistence type="inferred from homology"/>
<dbReference type="InterPro" id="IPR037004">
    <property type="entry name" value="Exonuc_VII_ssu_sf"/>
</dbReference>
<name>A0ABW5UBL8_9SPHI</name>
<dbReference type="SUPFAM" id="SSF116842">
    <property type="entry name" value="XseB-like"/>
    <property type="match status" value="1"/>
</dbReference>
<dbReference type="GO" id="GO:0008855">
    <property type="term" value="F:exodeoxyribonuclease VII activity"/>
    <property type="evidence" value="ECO:0007669"/>
    <property type="project" value="UniProtKB-EC"/>
</dbReference>
<evidence type="ECO:0000256" key="1">
    <source>
        <dbReference type="ARBA" id="ARBA00009998"/>
    </source>
</evidence>
<protein>
    <recommendedName>
        <fullName evidence="6">Exodeoxyribonuclease 7 small subunit</fullName>
        <ecNumber evidence="6">3.1.11.6</ecNumber>
    </recommendedName>
    <alternativeName>
        <fullName evidence="6">Exodeoxyribonuclease VII small subunit</fullName>
        <shortName evidence="6">Exonuclease VII small subunit</shortName>
    </alternativeName>
</protein>
<keyword evidence="5 6" id="KW-0269">Exonuclease</keyword>
<evidence type="ECO:0000313" key="9">
    <source>
        <dbReference type="Proteomes" id="UP001597418"/>
    </source>
</evidence>
<keyword evidence="9" id="KW-1185">Reference proteome</keyword>
<keyword evidence="4 6" id="KW-0378">Hydrolase</keyword>
<evidence type="ECO:0000256" key="7">
    <source>
        <dbReference type="SAM" id="Coils"/>
    </source>
</evidence>
<dbReference type="NCBIfam" id="TIGR01280">
    <property type="entry name" value="xseB"/>
    <property type="match status" value="1"/>
</dbReference>
<dbReference type="Proteomes" id="UP001597418">
    <property type="component" value="Unassembled WGS sequence"/>
</dbReference>
<feature type="coiled-coil region" evidence="7">
    <location>
        <begin position="42"/>
        <end position="69"/>
    </location>
</feature>
<keyword evidence="3 6" id="KW-0540">Nuclease</keyword>
<comment type="subcellular location">
    <subcellularLocation>
        <location evidence="6">Cytoplasm</location>
    </subcellularLocation>
</comment>
<comment type="similarity">
    <text evidence="1 6">Belongs to the XseB family.</text>
</comment>
<reference evidence="9" key="1">
    <citation type="journal article" date="2019" name="Int. J. Syst. Evol. Microbiol.">
        <title>The Global Catalogue of Microorganisms (GCM) 10K type strain sequencing project: providing services to taxonomists for standard genome sequencing and annotation.</title>
        <authorList>
            <consortium name="The Broad Institute Genomics Platform"/>
            <consortium name="The Broad Institute Genome Sequencing Center for Infectious Disease"/>
            <person name="Wu L."/>
            <person name="Ma J."/>
        </authorList>
    </citation>
    <scope>NUCLEOTIDE SEQUENCE [LARGE SCALE GENOMIC DNA]</scope>
    <source>
        <strain evidence="9">KCTC 42247</strain>
    </source>
</reference>
<evidence type="ECO:0000313" key="8">
    <source>
        <dbReference type="EMBL" id="MFD2743260.1"/>
    </source>
</evidence>
<dbReference type="EC" id="3.1.11.6" evidence="6"/>
<keyword evidence="2 6" id="KW-0963">Cytoplasm</keyword>
<dbReference type="HAMAP" id="MF_00337">
    <property type="entry name" value="Exonuc_7_S"/>
    <property type="match status" value="1"/>
</dbReference>